<reference evidence="2 3" key="1">
    <citation type="submission" date="2019-03" db="EMBL/GenBank/DDBJ databases">
        <title>Genomic and seasonal variations among aquatic phages infecting the Baltic Sea Gammaproteobacteria Rheinheimera sp. bal341.</title>
        <authorList>
            <person name="Nilsson E."/>
            <person name="Li K."/>
            <person name="Fridlund J."/>
            <person name="Sulcius S."/>
            <person name="Bunse C."/>
            <person name="Karlsson C.M.G."/>
            <person name="Lindh M."/>
            <person name="Lundin D."/>
            <person name="Pinhassi J."/>
            <person name="Holmfeldt K."/>
        </authorList>
    </citation>
    <scope>NUCLEOTIDE SEQUENCE [LARGE SCALE GENOMIC DNA]</scope>
</reference>
<evidence type="ECO:0000256" key="1">
    <source>
        <dbReference type="SAM" id="Phobius"/>
    </source>
</evidence>
<gene>
    <name evidence="2" type="ORF">Barba29A_gp085</name>
</gene>
<keyword evidence="1" id="KW-0812">Transmembrane</keyword>
<proteinExistence type="predicted"/>
<feature type="transmembrane region" description="Helical" evidence="1">
    <location>
        <begin position="31"/>
        <end position="51"/>
    </location>
</feature>
<evidence type="ECO:0000313" key="2">
    <source>
        <dbReference type="EMBL" id="QCQ64264.1"/>
    </source>
</evidence>
<dbReference type="Proteomes" id="UP000299035">
    <property type="component" value="Segment"/>
</dbReference>
<name>A0A4P8NCZ9_9CAUD</name>
<protein>
    <submittedName>
        <fullName evidence="2">Uncharacterized protein</fullName>
    </submittedName>
</protein>
<evidence type="ECO:0000313" key="3">
    <source>
        <dbReference type="Proteomes" id="UP000299035"/>
    </source>
</evidence>
<dbReference type="EMBL" id="MK719747">
    <property type="protein sequence ID" value="QCQ64264.1"/>
    <property type="molecule type" value="Genomic_DNA"/>
</dbReference>
<organism evidence="2 3">
    <name type="scientific">Rheinheimera phage vB_RspM_Barba29A</name>
    <dbReference type="NCBI Taxonomy" id="2565677"/>
    <lineage>
        <taxon>Viruses</taxon>
        <taxon>Duplodnaviria</taxon>
        <taxon>Heunggongvirae</taxon>
        <taxon>Uroviricota</taxon>
        <taxon>Caudoviricetes</taxon>
        <taxon>Barbavirus</taxon>
        <taxon>Barbavirus barba18A</taxon>
    </lineage>
</organism>
<sequence>MIITTTDNQRIKVDSFSQYQLVECKKVNRGCFRWLAVLLLFWPALILWFFVGDNAMYVRIDGTMYLINEFQYNRLVDFLDGGEI</sequence>
<accession>A0A4P8NCZ9</accession>
<keyword evidence="1" id="KW-0472">Membrane</keyword>
<keyword evidence="1" id="KW-1133">Transmembrane helix</keyword>